<accession>T2GDD3</accession>
<dbReference type="OrthoDB" id="6745079at2"/>
<dbReference type="EMBL" id="CP006585">
    <property type="protein sequence ID" value="AGW14121.1"/>
    <property type="molecule type" value="Genomic_DNA"/>
</dbReference>
<evidence type="ECO:0000313" key="3">
    <source>
        <dbReference type="EMBL" id="AGW14121.1"/>
    </source>
</evidence>
<dbReference type="PANTHER" id="PTHR38812">
    <property type="entry name" value="MU-LIKE PROPHAGE FLUMU PROTEIN GP42"/>
    <property type="match status" value="1"/>
</dbReference>
<organism evidence="3 4">
    <name type="scientific">Megalodesulfovibrio gigas (strain ATCC 19364 / DSM 1382 / NCIMB 9332 / VKM B-1759)</name>
    <name type="common">Desulfovibrio gigas</name>
    <dbReference type="NCBI Taxonomy" id="1121448"/>
    <lineage>
        <taxon>Bacteria</taxon>
        <taxon>Pseudomonadati</taxon>
        <taxon>Thermodesulfobacteriota</taxon>
        <taxon>Desulfovibrionia</taxon>
        <taxon>Desulfovibrionales</taxon>
        <taxon>Desulfovibrionaceae</taxon>
        <taxon>Megalodesulfovibrio</taxon>
    </lineage>
</organism>
<reference evidence="3 4" key="1">
    <citation type="journal article" date="2013" name="J. Bacteriol.">
        <title>Roles of HynAB and Ech, the only two hydrogenases found in the model sulfate reducer Desulfovibrio gigas.</title>
        <authorList>
            <person name="Morais-Silva F.O."/>
            <person name="Santos C.I."/>
            <person name="Rodrigues R."/>
            <person name="Pereira I.A."/>
            <person name="Rodrigues-Pousada C."/>
        </authorList>
    </citation>
    <scope>NUCLEOTIDE SEQUENCE [LARGE SCALE GENOMIC DNA]</scope>
    <source>
        <strain evidence="4">ATCC 19364 / DSM 1382 / NCIMB 9332 / VKM B-1759</strain>
    </source>
</reference>
<name>T2GDD3_MEGG1</name>
<dbReference type="NCBIfam" id="TIGR02675">
    <property type="entry name" value="tape_meas_nterm"/>
    <property type="match status" value="1"/>
</dbReference>
<dbReference type="eggNOG" id="COG3941">
    <property type="taxonomic scope" value="Bacteria"/>
</dbReference>
<evidence type="ECO:0000313" key="4">
    <source>
        <dbReference type="Proteomes" id="UP000016587"/>
    </source>
</evidence>
<dbReference type="InterPro" id="IPR053058">
    <property type="entry name" value="Mulikevirus_tape_measure"/>
</dbReference>
<gene>
    <name evidence="3" type="ORF">DGI_2369</name>
</gene>
<dbReference type="KEGG" id="dgg:DGI_2369"/>
<keyword evidence="4" id="KW-1185">Reference proteome</keyword>
<evidence type="ECO:0000259" key="2">
    <source>
        <dbReference type="Pfam" id="PF20155"/>
    </source>
</evidence>
<dbReference type="PATRIC" id="fig|1121448.10.peg.2322"/>
<dbReference type="AlphaFoldDB" id="T2GDD3"/>
<sequence length="1013" mass="105904">MANDLLYQIKITAEDKASTVINDAAGRARDASGRFVKMGEDSTAAARSATAAQTEHGLALTALAGKVAGVAVAYVAFQTAVNLVWELVTAAKELGTAAVDTAGKYEQLRNALDTVTGGHGDTWFEQLNAWAKVMPGNTAEAVDAFKKLRSMGVQPTIKDMTTLKDTVVAVGGGDEAFSGIVTALGQMQAKGKASAEELMQLAERGVPAYAILREELKLTGAQVADIGNQAIPVEKVMEALMAGLQKRFGGAAAGMADTWEGMTQTLESEWEDFLRLVGDAGVMDYAKAQIKALLAEVQRMAETGDLERWARKTSEALVNLGTIVTGVVKVLGTLARGVVELGSNAGPWLRVLEVLASLPLSPLSGFAGEISRLRVEYEAAYAASQTFADATTAVAGVFREATAAIVEHYDALAAAAKKSSQDEVAQVAAVLAVRRQQRDVVIALAEEEAAARQAALDKAGLAEQKHAAEAKAIEESLSQARLGALQAYAASAQQIYDQVIAHGRKLQEELTSLQAAQKEFAKTAADLILETALNTMNPTQKVAALKREIMAANAELRTLVAKGDAESLKQAEEQLKKLASLYKQMESAASPAQKPTIAQEAAQDVQRGAELIGKAWDAVTQKTKDAATANEAAAKQIGDAVGDATDEVNNAKPQIEVVHNAEVVKAEILAVLNGLSTTGTHTVLFQDASGKPYAPASPLLQEGQLVIKAVTEAAQARVDALAAPQTKEVAVAVVNTAEAASAFEGLTAAAEKAITVHPIGDAAVALFEALIAPAEKPVTLVADATVAQETLEAVMAPAEKSIVLHAEADAAQDVIANALAPEEKSVTLEAEAAAFKALLRELLKPETKIITIEERRKGGGNSSGDAGGEGEAPGYATGVILPGYGGGDIIPARLEPGEAVTDKETVRFFGAQLFRDLKRARTGEISLSELAARIQHAAVDLRIPVRQITEPLRYSAGGLAPAPAGGLSGGHWGTLTLEVGGREFQVVSERAVAADLAEQLTRARLAGVSRAPR</sequence>
<dbReference type="STRING" id="1121448.DGI_2369"/>
<dbReference type="RefSeq" id="WP_021761091.1">
    <property type="nucleotide sequence ID" value="NC_022444.1"/>
</dbReference>
<dbReference type="Proteomes" id="UP000016587">
    <property type="component" value="Chromosome"/>
</dbReference>
<dbReference type="HOGENOM" id="CLU_297315_0_0_7"/>
<feature type="coiled-coil region" evidence="1">
    <location>
        <begin position="542"/>
        <end position="588"/>
    </location>
</feature>
<protein>
    <submittedName>
        <fullName evidence="3">Putative phage tape measure protein</fullName>
    </submittedName>
</protein>
<reference evidence="4" key="2">
    <citation type="submission" date="2013-07" db="EMBL/GenBank/DDBJ databases">
        <authorList>
            <person name="Morais-Silva F.O."/>
            <person name="Rezende A.M."/>
            <person name="Pimentel C."/>
            <person name="Resende D.M."/>
            <person name="Santos C.I."/>
            <person name="Clemente C."/>
            <person name="de Oliveira L.M."/>
            <person name="da Silva S.M."/>
            <person name="Costa D.A."/>
            <person name="Varela-Raposo A."/>
            <person name="Horacio E.C.A."/>
            <person name="Matos M."/>
            <person name="Flores O."/>
            <person name="Ruiz J.C."/>
            <person name="Rodrigues-Pousada C."/>
        </authorList>
    </citation>
    <scope>NUCLEOTIDE SEQUENCE [LARGE SCALE GENOMIC DNA]</scope>
    <source>
        <strain evidence="4">ATCC 19364 / DSM 1382 / NCIMB 9332 / VKM B-1759</strain>
    </source>
</reference>
<dbReference type="Pfam" id="PF20155">
    <property type="entry name" value="TMP_3"/>
    <property type="match status" value="1"/>
</dbReference>
<dbReference type="InterPro" id="IPR013491">
    <property type="entry name" value="Tape_meas_N"/>
</dbReference>
<dbReference type="PANTHER" id="PTHR38812:SF2">
    <property type="entry name" value="MU-LIKE PROPHAGE FLUMU PROTEIN GP42"/>
    <property type="match status" value="1"/>
</dbReference>
<evidence type="ECO:0000256" key="1">
    <source>
        <dbReference type="SAM" id="Coils"/>
    </source>
</evidence>
<proteinExistence type="predicted"/>
<feature type="domain" description="Tape measure protein N-terminal" evidence="2">
    <location>
        <begin position="97"/>
        <end position="275"/>
    </location>
</feature>
<keyword evidence="1" id="KW-0175">Coiled coil</keyword>